<dbReference type="Pfam" id="PF00378">
    <property type="entry name" value="ECH_1"/>
    <property type="match status" value="1"/>
</dbReference>
<dbReference type="InterPro" id="IPR029045">
    <property type="entry name" value="ClpP/crotonase-like_dom_sf"/>
</dbReference>
<dbReference type="GO" id="GO:0006635">
    <property type="term" value="P:fatty acid beta-oxidation"/>
    <property type="evidence" value="ECO:0007669"/>
    <property type="project" value="TreeGrafter"/>
</dbReference>
<keyword evidence="3" id="KW-0413">Isomerase</keyword>
<dbReference type="AlphaFoldDB" id="A0A0C3DXD6"/>
<evidence type="ECO:0000256" key="1">
    <source>
        <dbReference type="ARBA" id="ARBA00004275"/>
    </source>
</evidence>
<dbReference type="SUPFAM" id="SSF52096">
    <property type="entry name" value="ClpP/crotonase"/>
    <property type="match status" value="1"/>
</dbReference>
<dbReference type="CDD" id="cd06558">
    <property type="entry name" value="crotonase-like"/>
    <property type="match status" value="1"/>
</dbReference>
<keyword evidence="5" id="KW-1185">Reference proteome</keyword>
<comment type="subcellular location">
    <subcellularLocation>
        <location evidence="1">Peroxisome</location>
    </subcellularLocation>
</comment>
<dbReference type="InterPro" id="IPR001753">
    <property type="entry name" value="Enoyl-CoA_hydra/iso"/>
</dbReference>
<dbReference type="InParanoid" id="A0A0C3DXD6"/>
<name>A0A0C3DXD6_9AGAM</name>
<dbReference type="GO" id="GO:0004165">
    <property type="term" value="F:delta(3)-delta(2)-enoyl-CoA isomerase activity"/>
    <property type="evidence" value="ECO:0007669"/>
    <property type="project" value="UniProtKB-ARBA"/>
</dbReference>
<proteinExistence type="predicted"/>
<dbReference type="HOGENOM" id="CLU_009834_6_1_1"/>
<dbReference type="InterPro" id="IPR051053">
    <property type="entry name" value="ECH/Chromodomain_protein"/>
</dbReference>
<dbReference type="EMBL" id="KN822023">
    <property type="protein sequence ID" value="KIM65205.1"/>
    <property type="molecule type" value="Genomic_DNA"/>
</dbReference>
<organism evidence="4 5">
    <name type="scientific">Scleroderma citrinum Foug A</name>
    <dbReference type="NCBI Taxonomy" id="1036808"/>
    <lineage>
        <taxon>Eukaryota</taxon>
        <taxon>Fungi</taxon>
        <taxon>Dikarya</taxon>
        <taxon>Basidiomycota</taxon>
        <taxon>Agaricomycotina</taxon>
        <taxon>Agaricomycetes</taxon>
        <taxon>Agaricomycetidae</taxon>
        <taxon>Boletales</taxon>
        <taxon>Sclerodermatineae</taxon>
        <taxon>Sclerodermataceae</taxon>
        <taxon>Scleroderma</taxon>
    </lineage>
</organism>
<keyword evidence="2" id="KW-0576">Peroxisome</keyword>
<evidence type="ECO:0008006" key="6">
    <source>
        <dbReference type="Google" id="ProtNLM"/>
    </source>
</evidence>
<dbReference type="STRING" id="1036808.A0A0C3DXD6"/>
<dbReference type="OrthoDB" id="448450at2759"/>
<reference evidence="4 5" key="1">
    <citation type="submission" date="2014-04" db="EMBL/GenBank/DDBJ databases">
        <authorList>
            <consortium name="DOE Joint Genome Institute"/>
            <person name="Kuo A."/>
            <person name="Kohler A."/>
            <person name="Nagy L.G."/>
            <person name="Floudas D."/>
            <person name="Copeland A."/>
            <person name="Barry K.W."/>
            <person name="Cichocki N."/>
            <person name="Veneault-Fourrey C."/>
            <person name="LaButti K."/>
            <person name="Lindquist E.A."/>
            <person name="Lipzen A."/>
            <person name="Lundell T."/>
            <person name="Morin E."/>
            <person name="Murat C."/>
            <person name="Sun H."/>
            <person name="Tunlid A."/>
            <person name="Henrissat B."/>
            <person name="Grigoriev I.V."/>
            <person name="Hibbett D.S."/>
            <person name="Martin F."/>
            <person name="Nordberg H.P."/>
            <person name="Cantor M.N."/>
            <person name="Hua S.X."/>
        </authorList>
    </citation>
    <scope>NUCLEOTIDE SEQUENCE [LARGE SCALE GENOMIC DNA]</scope>
    <source>
        <strain evidence="4 5">Foug A</strain>
    </source>
</reference>
<gene>
    <name evidence="4" type="ORF">SCLCIDRAFT_14923</name>
</gene>
<protein>
    <recommendedName>
        <fullName evidence="6">ClpP/crotonase</fullName>
    </recommendedName>
</protein>
<dbReference type="GO" id="GO:0005782">
    <property type="term" value="C:peroxisomal matrix"/>
    <property type="evidence" value="ECO:0007669"/>
    <property type="project" value="TreeGrafter"/>
</dbReference>
<dbReference type="Proteomes" id="UP000053989">
    <property type="component" value="Unassembled WGS sequence"/>
</dbReference>
<sequence>MGKSKITVTVSQGIATITLNEPQRLNALSPEDYDDFANSLREIDQRDDVVATVWQANGDWFCAGTNVKARDSPPVGVSIRDQLQARVISTHTDCTHALYTHSKILVAALNGPVMAFLGNFDFIYAVPQAWLYLGLPFLGLALEGGASVTFVNRVGLAKANEILIFNKKKTAQELLECGFINKIFPSQSTESFHKAVRQHLLSELDGLHQSALLAIKSLIKVGIAEKNNPDAVNLRESYAQAQRLCSGVPSDRFGMISRKEIRHKL</sequence>
<evidence type="ECO:0000313" key="4">
    <source>
        <dbReference type="EMBL" id="KIM65205.1"/>
    </source>
</evidence>
<evidence type="ECO:0000256" key="3">
    <source>
        <dbReference type="ARBA" id="ARBA00023235"/>
    </source>
</evidence>
<evidence type="ECO:0000313" key="5">
    <source>
        <dbReference type="Proteomes" id="UP000053989"/>
    </source>
</evidence>
<reference evidence="5" key="2">
    <citation type="submission" date="2015-01" db="EMBL/GenBank/DDBJ databases">
        <title>Evolutionary Origins and Diversification of the Mycorrhizal Mutualists.</title>
        <authorList>
            <consortium name="DOE Joint Genome Institute"/>
            <consortium name="Mycorrhizal Genomics Consortium"/>
            <person name="Kohler A."/>
            <person name="Kuo A."/>
            <person name="Nagy L.G."/>
            <person name="Floudas D."/>
            <person name="Copeland A."/>
            <person name="Barry K.W."/>
            <person name="Cichocki N."/>
            <person name="Veneault-Fourrey C."/>
            <person name="LaButti K."/>
            <person name="Lindquist E.A."/>
            <person name="Lipzen A."/>
            <person name="Lundell T."/>
            <person name="Morin E."/>
            <person name="Murat C."/>
            <person name="Riley R."/>
            <person name="Ohm R."/>
            <person name="Sun H."/>
            <person name="Tunlid A."/>
            <person name="Henrissat B."/>
            <person name="Grigoriev I.V."/>
            <person name="Hibbett D.S."/>
            <person name="Martin F."/>
        </authorList>
    </citation>
    <scope>NUCLEOTIDE SEQUENCE [LARGE SCALE GENOMIC DNA]</scope>
    <source>
        <strain evidence="5">Foug A</strain>
    </source>
</reference>
<dbReference type="PANTHER" id="PTHR43684:SF1">
    <property type="entry name" value="ENOYL-COA DELTA ISOMERASE 2"/>
    <property type="match status" value="1"/>
</dbReference>
<dbReference type="PANTHER" id="PTHR43684">
    <property type="match status" value="1"/>
</dbReference>
<evidence type="ECO:0000256" key="2">
    <source>
        <dbReference type="ARBA" id="ARBA00023140"/>
    </source>
</evidence>
<accession>A0A0C3DXD6</accession>
<dbReference type="Gene3D" id="3.90.226.10">
    <property type="entry name" value="2-enoyl-CoA Hydratase, Chain A, domain 1"/>
    <property type="match status" value="1"/>
</dbReference>